<sequence length="335" mass="38083">MSQLEERYFSPLLNQKRMGKEITPLQQSVRRMVDEHLGDFEGVEVKSGLLHQVFKIRGSKRVGVLKVREAQLSGLPQYTHNPQDIIYEYRALQLLNTLCDTTFPQVLDFDLENALLMTSDVMPSGRTLEDELNDGRTTDEDMYRLGVTVSTVHNMLKPIPFSSREEGDDEVLQEDVHYRLGYHNNPILNQLINELNNLPKQLILADLSPKNIGKDAFGRPTICDLDDFYRGTTTFALGYLSGHVVVHNLHNSDRTTILLGGLHEGYKDEGANVDIEGLPFKRVALGTVLYRIYNPLIPYRRFTQGADIKDKANRAFSLLGDRSLTWDDITKNMTS</sequence>
<evidence type="ECO:0000313" key="1">
    <source>
        <dbReference type="EMBL" id="KKQ65414.1"/>
    </source>
</evidence>
<dbReference type="EMBL" id="LBUP01000011">
    <property type="protein sequence ID" value="KKQ65414.1"/>
    <property type="molecule type" value="Genomic_DNA"/>
</dbReference>
<dbReference type="InterPro" id="IPR011009">
    <property type="entry name" value="Kinase-like_dom_sf"/>
</dbReference>
<dbReference type="Proteomes" id="UP000034235">
    <property type="component" value="Unassembled WGS sequence"/>
</dbReference>
<accession>A0A0G0LVJ2</accession>
<reference evidence="1 2" key="1">
    <citation type="journal article" date="2015" name="Nature">
        <title>rRNA introns, odd ribosomes, and small enigmatic genomes across a large radiation of phyla.</title>
        <authorList>
            <person name="Brown C.T."/>
            <person name="Hug L.A."/>
            <person name="Thomas B.C."/>
            <person name="Sharon I."/>
            <person name="Castelle C.J."/>
            <person name="Singh A."/>
            <person name="Wilkins M.J."/>
            <person name="Williams K.H."/>
            <person name="Banfield J.F."/>
        </authorList>
    </citation>
    <scope>NUCLEOTIDE SEQUENCE [LARGE SCALE GENOMIC DNA]</scope>
</reference>
<gene>
    <name evidence="1" type="ORF">US86_C0011G0013</name>
</gene>
<name>A0A0G0LVJ2_9BACT</name>
<dbReference type="SUPFAM" id="SSF56112">
    <property type="entry name" value="Protein kinase-like (PK-like)"/>
    <property type="match status" value="1"/>
</dbReference>
<organism evidence="1 2">
    <name type="scientific">Candidatus Daviesbacteria bacterium GW2011_GWA2_38_24</name>
    <dbReference type="NCBI Taxonomy" id="1618422"/>
    <lineage>
        <taxon>Bacteria</taxon>
        <taxon>Candidatus Daviesiibacteriota</taxon>
    </lineage>
</organism>
<evidence type="ECO:0000313" key="2">
    <source>
        <dbReference type="Proteomes" id="UP000034235"/>
    </source>
</evidence>
<evidence type="ECO:0008006" key="3">
    <source>
        <dbReference type="Google" id="ProtNLM"/>
    </source>
</evidence>
<comment type="caution">
    <text evidence="1">The sequence shown here is derived from an EMBL/GenBank/DDBJ whole genome shotgun (WGS) entry which is preliminary data.</text>
</comment>
<protein>
    <recommendedName>
        <fullName evidence="3">Protein kinase domain-containing protein</fullName>
    </recommendedName>
</protein>
<dbReference type="AlphaFoldDB" id="A0A0G0LVJ2"/>
<proteinExistence type="predicted"/>
<dbReference type="Gene3D" id="3.30.200.20">
    <property type="entry name" value="Phosphorylase Kinase, domain 1"/>
    <property type="match status" value="1"/>
</dbReference>